<dbReference type="AlphaFoldDB" id="A0A1A8HG37"/>
<sequence>TLPSIRACLSLVELMEKHKLGFSVCTLVFTPVDERVASLHLHVAGRVLAVVCAYAPSCSSYYPPFLKFLEGLLEALHPFCRGVLMLMLGWEE</sequence>
<evidence type="ECO:0000313" key="1">
    <source>
        <dbReference type="EMBL" id="SBQ82433.1"/>
    </source>
</evidence>
<reference evidence="1" key="1">
    <citation type="submission" date="2016-05" db="EMBL/GenBank/DDBJ databases">
        <authorList>
            <person name="Lavstsen T."/>
            <person name="Jespersen J.S."/>
        </authorList>
    </citation>
    <scope>NUCLEOTIDE SEQUENCE</scope>
    <source>
        <tissue evidence="1">Brain</tissue>
    </source>
</reference>
<accession>A0A1A8HG37</accession>
<reference evidence="1" key="2">
    <citation type="submission" date="2016-06" db="EMBL/GenBank/DDBJ databases">
        <title>The genome of a short-lived fish provides insights into sex chromosome evolution and the genetic control of aging.</title>
        <authorList>
            <person name="Reichwald K."/>
            <person name="Felder M."/>
            <person name="Petzold A."/>
            <person name="Koch P."/>
            <person name="Groth M."/>
            <person name="Platzer M."/>
        </authorList>
    </citation>
    <scope>NUCLEOTIDE SEQUENCE</scope>
    <source>
        <tissue evidence="1">Brain</tissue>
    </source>
</reference>
<organism evidence="1">
    <name type="scientific">Nothobranchius korthausae</name>
    <dbReference type="NCBI Taxonomy" id="1143690"/>
    <lineage>
        <taxon>Eukaryota</taxon>
        <taxon>Metazoa</taxon>
        <taxon>Chordata</taxon>
        <taxon>Craniata</taxon>
        <taxon>Vertebrata</taxon>
        <taxon>Euteleostomi</taxon>
        <taxon>Actinopterygii</taxon>
        <taxon>Neopterygii</taxon>
        <taxon>Teleostei</taxon>
        <taxon>Neoteleostei</taxon>
        <taxon>Acanthomorphata</taxon>
        <taxon>Ovalentaria</taxon>
        <taxon>Atherinomorphae</taxon>
        <taxon>Cyprinodontiformes</taxon>
        <taxon>Nothobranchiidae</taxon>
        <taxon>Nothobranchius</taxon>
    </lineage>
</organism>
<dbReference type="EMBL" id="HAEC01014216">
    <property type="protein sequence ID" value="SBQ82433.1"/>
    <property type="molecule type" value="Transcribed_RNA"/>
</dbReference>
<name>A0A1A8HG37_9TELE</name>
<proteinExistence type="predicted"/>
<protein>
    <submittedName>
        <fullName evidence="1">Uncharacterized protein</fullName>
    </submittedName>
</protein>
<feature type="non-terminal residue" evidence="1">
    <location>
        <position position="1"/>
    </location>
</feature>
<gene>
    <name evidence="1" type="primary">Nfu_g_1_023574</name>
</gene>
<feature type="non-terminal residue" evidence="1">
    <location>
        <position position="92"/>
    </location>
</feature>